<evidence type="ECO:0000313" key="3">
    <source>
        <dbReference type="EMBL" id="KAG9238751.1"/>
    </source>
</evidence>
<keyword evidence="2" id="KW-1133">Transmembrane helix</keyword>
<feature type="compositionally biased region" description="Basic and acidic residues" evidence="1">
    <location>
        <begin position="399"/>
        <end position="418"/>
    </location>
</feature>
<keyword evidence="2" id="KW-0472">Membrane</keyword>
<comment type="caution">
    <text evidence="3">The sequence shown here is derived from an EMBL/GenBank/DDBJ whole genome shotgun (WGS) entry which is preliminary data.</text>
</comment>
<feature type="transmembrane region" description="Helical" evidence="2">
    <location>
        <begin position="135"/>
        <end position="158"/>
    </location>
</feature>
<evidence type="ECO:0000256" key="1">
    <source>
        <dbReference type="SAM" id="MobiDB-lite"/>
    </source>
</evidence>
<dbReference type="Proteomes" id="UP000824998">
    <property type="component" value="Unassembled WGS sequence"/>
</dbReference>
<reference evidence="3" key="1">
    <citation type="journal article" date="2021" name="IMA Fungus">
        <title>Genomic characterization of three marine fungi, including Emericellopsis atlantica sp. nov. with signatures of a generalist lifestyle and marine biomass degradation.</title>
        <authorList>
            <person name="Hagestad O.C."/>
            <person name="Hou L."/>
            <person name="Andersen J.H."/>
            <person name="Hansen E.H."/>
            <person name="Altermark B."/>
            <person name="Li C."/>
            <person name="Kuhnert E."/>
            <person name="Cox R.J."/>
            <person name="Crous P.W."/>
            <person name="Spatafora J.W."/>
            <person name="Lail K."/>
            <person name="Amirebrahimi M."/>
            <person name="Lipzen A."/>
            <person name="Pangilinan J."/>
            <person name="Andreopoulos W."/>
            <person name="Hayes R.D."/>
            <person name="Ng V."/>
            <person name="Grigoriev I.V."/>
            <person name="Jackson S.A."/>
            <person name="Sutton T.D.S."/>
            <person name="Dobson A.D.W."/>
            <person name="Rama T."/>
        </authorList>
    </citation>
    <scope>NUCLEOTIDE SEQUENCE</scope>
    <source>
        <strain evidence="3">TRa018bII</strain>
    </source>
</reference>
<proteinExistence type="predicted"/>
<feature type="transmembrane region" description="Helical" evidence="2">
    <location>
        <begin position="233"/>
        <end position="251"/>
    </location>
</feature>
<name>A0A9P7YSC3_9HELO</name>
<protein>
    <submittedName>
        <fullName evidence="3">Uncharacterized protein</fullName>
    </submittedName>
</protein>
<feature type="transmembrane region" description="Helical" evidence="2">
    <location>
        <begin position="302"/>
        <end position="321"/>
    </location>
</feature>
<feature type="region of interest" description="Disordered" evidence="1">
    <location>
        <begin position="389"/>
        <end position="437"/>
    </location>
</feature>
<dbReference type="AlphaFoldDB" id="A0A9P7YSC3"/>
<sequence>MVGRPPRLSERNVDADGCYRSGLPVQIVQEARKAHAKQVIQQATASLSMTGLTCLFTAYTARCFEIQGLLNPTDFAVLAFLLSIACFWRSFHAKFGHTYSQITQSLSYTTMSISISASLTYYCDKVLDSIESYSLTFYCLFATIAAMAAAIVALMHIYDLLFVYSSVSCEGKQFPCEIASSVDRRFNPSIILLSVLATFSTCSITGIPLTALQIEGSPYDLEALENAMWRMRTFVVVFTISAIIVELFNILNRRDDAWLSASMVNSIWAIVLAWQSTQCIITIEQLDSGVRFHDHPLIRFRMLSTSCIVLCTGGISILASITRFRPRPAIGLRCAPEFLECPLGWRSVPRQVLTDDMLVSILRMTGLTEKERDNIVSALYHLPADATEDQEPMSDLYGNDERKGSVEEDKNYSMEEGHLVPPSGSIDLEMGLRVPPV</sequence>
<evidence type="ECO:0000313" key="4">
    <source>
        <dbReference type="Proteomes" id="UP000824998"/>
    </source>
</evidence>
<accession>A0A9P7YSC3</accession>
<keyword evidence="4" id="KW-1185">Reference proteome</keyword>
<feature type="transmembrane region" description="Helical" evidence="2">
    <location>
        <begin position="75"/>
        <end position="93"/>
    </location>
</feature>
<feature type="transmembrane region" description="Helical" evidence="2">
    <location>
        <begin position="257"/>
        <end position="281"/>
    </location>
</feature>
<dbReference type="EMBL" id="MU251366">
    <property type="protein sequence ID" value="KAG9238751.1"/>
    <property type="molecule type" value="Genomic_DNA"/>
</dbReference>
<organism evidence="3 4">
    <name type="scientific">Amylocarpus encephaloides</name>
    <dbReference type="NCBI Taxonomy" id="45428"/>
    <lineage>
        <taxon>Eukaryota</taxon>
        <taxon>Fungi</taxon>
        <taxon>Dikarya</taxon>
        <taxon>Ascomycota</taxon>
        <taxon>Pezizomycotina</taxon>
        <taxon>Leotiomycetes</taxon>
        <taxon>Helotiales</taxon>
        <taxon>Helotiales incertae sedis</taxon>
        <taxon>Amylocarpus</taxon>
    </lineage>
</organism>
<keyword evidence="2" id="KW-0812">Transmembrane</keyword>
<feature type="transmembrane region" description="Helical" evidence="2">
    <location>
        <begin position="190"/>
        <end position="212"/>
    </location>
</feature>
<feature type="transmembrane region" description="Helical" evidence="2">
    <location>
        <begin position="105"/>
        <end position="123"/>
    </location>
</feature>
<dbReference type="OrthoDB" id="3562033at2759"/>
<evidence type="ECO:0000256" key="2">
    <source>
        <dbReference type="SAM" id="Phobius"/>
    </source>
</evidence>
<gene>
    <name evidence="3" type="ORF">BJ875DRAFT_480096</name>
</gene>